<sequence length="165" mass="19385">MDNFLKELPELAKEKHIENKKYFAKLKKRTPKRLDLIMQDLHDKEFNKTDCLACGNCCKTSSPIFTEKDIQRISKHFKMKVVNFISQYLERDGDDFYVLKTAPCTFLDLSDNTCSIYDVRPKACREYPHTNRKKFIQITDLTLKNIEICPATYNIIEALKLKLPL</sequence>
<dbReference type="EMBL" id="CP013355">
    <property type="protein sequence ID" value="AMC10419.1"/>
    <property type="molecule type" value="Genomic_DNA"/>
</dbReference>
<evidence type="ECO:0000313" key="2">
    <source>
        <dbReference type="Proteomes" id="UP000059672"/>
    </source>
</evidence>
<dbReference type="OrthoDB" id="665764at2"/>
<dbReference type="Pfam" id="PF03692">
    <property type="entry name" value="CxxCxxCC"/>
    <property type="match status" value="1"/>
</dbReference>
<reference evidence="1 2" key="2">
    <citation type="journal article" date="2016" name="Int. J. Syst. Evol. Microbiol.">
        <title>Lutibacter profundi sp. nov., isolated from a deep-sea hydrothermal system on the Arctic Mid-Ocean Ridge and emended description of the genus Lutibacter.</title>
        <authorList>
            <person name="Le Moine Bauer S."/>
            <person name="Roalkvam I."/>
            <person name="Steen I.H."/>
            <person name="Dahle H."/>
        </authorList>
    </citation>
    <scope>NUCLEOTIDE SEQUENCE [LARGE SCALE GENOMIC DNA]</scope>
    <source>
        <strain evidence="1 2">LP1</strain>
    </source>
</reference>
<keyword evidence="2" id="KW-1185">Reference proteome</keyword>
<dbReference type="PATRIC" id="fig|1622118.3.peg.795"/>
<dbReference type="AlphaFoldDB" id="A0A120IE32"/>
<dbReference type="PANTHER" id="PTHR35866">
    <property type="entry name" value="PUTATIVE-RELATED"/>
    <property type="match status" value="1"/>
</dbReference>
<dbReference type="Proteomes" id="UP000059672">
    <property type="component" value="Chromosome"/>
</dbReference>
<evidence type="ECO:0000313" key="1">
    <source>
        <dbReference type="EMBL" id="AMC10419.1"/>
    </source>
</evidence>
<protein>
    <submittedName>
        <fullName evidence="1">Fe-S-oxidoreductase</fullName>
    </submittedName>
</protein>
<reference evidence="2" key="1">
    <citation type="submission" date="2015-12" db="EMBL/GenBank/DDBJ databases">
        <title>Complete genome sequence of Lutibacter profundus strain LP1.</title>
        <authorList>
            <person name="Wissuwa J."/>
            <person name="Le Moine Bauer S."/>
            <person name="Stokke R."/>
            <person name="Dahle H."/>
            <person name="Steen I.H."/>
        </authorList>
    </citation>
    <scope>NUCLEOTIDE SEQUENCE [LARGE SCALE GENOMIC DNA]</scope>
    <source>
        <strain evidence="2">LP1</strain>
    </source>
</reference>
<gene>
    <name evidence="1" type="ORF">Lupro_03755</name>
</gene>
<proteinExistence type="predicted"/>
<dbReference type="PANTHER" id="PTHR35866:SF1">
    <property type="entry name" value="YKGJ FAMILY CYSTEINE CLUSTER PROTEIN"/>
    <property type="match status" value="1"/>
</dbReference>
<organism evidence="1 2">
    <name type="scientific">Lutibacter profundi</name>
    <dbReference type="NCBI Taxonomy" id="1622118"/>
    <lineage>
        <taxon>Bacteria</taxon>
        <taxon>Pseudomonadati</taxon>
        <taxon>Bacteroidota</taxon>
        <taxon>Flavobacteriia</taxon>
        <taxon>Flavobacteriales</taxon>
        <taxon>Flavobacteriaceae</taxon>
        <taxon>Lutibacter</taxon>
    </lineage>
</organism>
<name>A0A120IE32_9FLAO</name>
<accession>A0A120IE32</accession>
<dbReference type="STRING" id="1622118.Lupro_03755"/>
<dbReference type="KEGG" id="lut:Lupro_03755"/>
<dbReference type="InterPro" id="IPR005358">
    <property type="entry name" value="Puta_zinc/iron-chelating_dom"/>
</dbReference>
<dbReference type="RefSeq" id="WP_068206410.1">
    <property type="nucleotide sequence ID" value="NZ_CP013355.1"/>
</dbReference>